<dbReference type="Pfam" id="PF10145">
    <property type="entry name" value="PhageMin_Tail"/>
    <property type="match status" value="1"/>
</dbReference>
<dbReference type="RefSeq" id="WP_052498613.1">
    <property type="nucleotide sequence ID" value="NZ_JWHT01000032.1"/>
</dbReference>
<dbReference type="Proteomes" id="UP000032289">
    <property type="component" value="Unassembled WGS sequence"/>
</dbReference>
<dbReference type="PANTHER" id="PTHR37813">
    <property type="entry name" value="FELS-2 PROPHAGE PROTEIN"/>
    <property type="match status" value="1"/>
</dbReference>
<feature type="domain" description="Phage tail tape measure protein" evidence="3">
    <location>
        <begin position="312"/>
        <end position="502"/>
    </location>
</feature>
<dbReference type="InterPro" id="IPR010090">
    <property type="entry name" value="Phage_tape_meas"/>
</dbReference>
<evidence type="ECO:0000256" key="1">
    <source>
        <dbReference type="ARBA" id="ARBA00022612"/>
    </source>
</evidence>
<evidence type="ECO:0000259" key="3">
    <source>
        <dbReference type="Pfam" id="PF10145"/>
    </source>
</evidence>
<reference evidence="4 5" key="1">
    <citation type="journal article" date="2015" name="Microbiology (Mosc.)">
        <title>Genomics of the Weissella cibaria species with an examination of its metabolic traits.</title>
        <authorList>
            <person name="Lynch K.M."/>
            <person name="Lucid A."/>
            <person name="Arendt E.K."/>
            <person name="Sleator R.D."/>
            <person name="Lucey B."/>
            <person name="Coffey A."/>
        </authorList>
    </citation>
    <scope>NUCLEOTIDE SEQUENCE [LARGE SCALE GENOMIC DNA]</scope>
    <source>
        <strain evidence="4 5">AB3b</strain>
    </source>
</reference>
<proteinExistence type="predicted"/>
<dbReference type="SUPFAM" id="SSF74748">
    <property type="entry name" value="Variable surface antigen VlsE"/>
    <property type="match status" value="1"/>
</dbReference>
<comment type="caution">
    <text evidence="4">The sequence shown here is derived from an EMBL/GenBank/DDBJ whole genome shotgun (WGS) entry which is preliminary data.</text>
</comment>
<dbReference type="PATRIC" id="fig|137591.24.peg.1322"/>
<dbReference type="EMBL" id="JWHT01000032">
    <property type="protein sequence ID" value="KIU23775.1"/>
    <property type="molecule type" value="Genomic_DNA"/>
</dbReference>
<keyword evidence="1" id="KW-1188">Viral release from host cell</keyword>
<accession>A0A0D1LV62</accession>
<gene>
    <name evidence="4" type="ORF">ab3b_01352</name>
</gene>
<sequence length="1365" mass="147174">MAKEKVAGLMSTEIGLNTAKATQGLNELKSAVKDSTNEWKQMESQMKASGDEIGASEAKYKGLTQSVNQQQDVLQKLRQEQAEVNRSTEAGEATYQKYASQITTAERQLNSMIAQQAKAKQAYELQESGIAGLNKEIQQSIKETDAYVERLKAEGKEEEALKAQKEGLSRTLDKQSQLYEAQSRQLEKMVKSGDASSESISKQKIALDKTATSIAKGKQSLEELDLGQSKIGKNEGATEAGGKFEKLTGAVGKTTAGLTATVAVAGTALAGVSKLVGAIYDQQGQVNALQAKTTGSYKESKEAISAINKLYAQGYGESVEDLTETYTKLKQMNPKAEVGELAEQTKLVTQYSKASGADTEEVLKGAQNATKAWHMSYEEYFDNLFTLQKQGGDVGGEISDNMAEYSQVLGQMGLSAKDSFSMIANGIQSGAYNGDKLLDFTKEFSISLNDGRMDKSISEFSKKSQDMFQGYKDGKVTAGDMFKQITGEMGKMTDKQKEATLASNLWSALGEDNSLKVLGSLGKQNKAFSDVSGTAKKTSDQLKESNPFELMKRSAEASVSSIAMSATETKNFKKALEPLQKAVKNFIDTMVKNMPAIVQAITPVVNFIADHGKLILGVLTTMLALNFTGKAINGLSNLRGAITTTTSVAKKAGSIGKTAFKWTASLGRSGVTKSLSAIKTLASGAGRLIGKSVKWTASLGRTAFTKSIGAIKTASIATGKGIGKALKFTASVATKGASLAMAGLVKTATLTGKGIQVAFNFLKANPLILLVTAITAVVVALVELYKHNKKFRQFVDGLVKSAKQFFDGIVKWFGNAWTSVVKGYNSFSRSFSNGWNAFTDGIGKAWNNTWSYVSNVFDKYINIYKRVIKTFTDFFTGNWGNLGKDIRGIWNALWDYVESIFGKKVGSIKSGIEGFGSKIWGTFQTIKDKVSGFWSDMWNGLKDFARDGINNVIGVINNGIGGINTVIHTFGGKKEAIGKIPKFANGTKGAPKGLAIVNDAPGEHYQEAIIDNSGRATVLEGRNRLVNFSGGETVIPAHALPKFAHGTDNWLDTAIGWISDKWDKLTEFIAHPIKALGNVMNKAVSGIAGSPLVTNIAPAMANGLVQGIADPIVNMFKSLKKKHEDEDVVAQAGEGAMSKESFNKTARKAADIIGEHLSGADLAQLWSQAMFESNVNPSINTGHDDHDGTGKPRGLFQYKVKTFNAWKYPGHNNILSALDQFLAVFNMVDWRSALAPTGVKRGWGPWGAKRFADGGWINSRTFAEMGEEGFPEVVIPMNPSRKPRANQLLAEANQRINGAQSQQVVVQSDTAQLEQKFDSVIALLSLMLGVNQDQLKAMQAQGGINLPNLMNQMGMAQATHDYQSI</sequence>
<dbReference type="Gene3D" id="1.10.287.1490">
    <property type="match status" value="1"/>
</dbReference>
<dbReference type="PANTHER" id="PTHR37813:SF1">
    <property type="entry name" value="FELS-2 PROPHAGE PROTEIN"/>
    <property type="match status" value="1"/>
</dbReference>
<feature type="coiled-coil region" evidence="2">
    <location>
        <begin position="25"/>
        <end position="154"/>
    </location>
</feature>
<organism evidence="4 5">
    <name type="scientific">Weissella cibaria</name>
    <dbReference type="NCBI Taxonomy" id="137591"/>
    <lineage>
        <taxon>Bacteria</taxon>
        <taxon>Bacillati</taxon>
        <taxon>Bacillota</taxon>
        <taxon>Bacilli</taxon>
        <taxon>Lactobacillales</taxon>
        <taxon>Lactobacillaceae</taxon>
        <taxon>Weissella</taxon>
    </lineage>
</organism>
<evidence type="ECO:0000256" key="2">
    <source>
        <dbReference type="SAM" id="Coils"/>
    </source>
</evidence>
<evidence type="ECO:0000313" key="4">
    <source>
        <dbReference type="EMBL" id="KIU23775.1"/>
    </source>
</evidence>
<name>A0A0D1LV62_9LACO</name>
<evidence type="ECO:0000313" key="5">
    <source>
        <dbReference type="Proteomes" id="UP000032289"/>
    </source>
</evidence>
<keyword evidence="2" id="KW-0175">Coiled coil</keyword>
<protein>
    <submittedName>
        <fullName evidence="4">Phage-related minor tail protein</fullName>
    </submittedName>
</protein>